<dbReference type="RefSeq" id="WP_115346314.1">
    <property type="nucleotide sequence ID" value="NZ_UGPG01000001.1"/>
</dbReference>
<dbReference type="GO" id="GO:0003700">
    <property type="term" value="F:DNA-binding transcription factor activity"/>
    <property type="evidence" value="ECO:0007669"/>
    <property type="project" value="InterPro"/>
</dbReference>
<keyword evidence="3" id="KW-0804">Transcription</keyword>
<keyword evidence="1" id="KW-0805">Transcription regulation</keyword>
<organism evidence="5 6">
    <name type="scientific">Listeria grayi</name>
    <name type="common">Listeria murrayi</name>
    <dbReference type="NCBI Taxonomy" id="1641"/>
    <lineage>
        <taxon>Bacteria</taxon>
        <taxon>Bacillati</taxon>
        <taxon>Bacillota</taxon>
        <taxon>Bacilli</taxon>
        <taxon>Bacillales</taxon>
        <taxon>Listeriaceae</taxon>
        <taxon>Listeria</taxon>
    </lineage>
</organism>
<evidence type="ECO:0000313" key="6">
    <source>
        <dbReference type="Proteomes" id="UP000254879"/>
    </source>
</evidence>
<dbReference type="PROSITE" id="PS50949">
    <property type="entry name" value="HTH_GNTR"/>
    <property type="match status" value="1"/>
</dbReference>
<sequence length="215" mass="24721">MDSEKRETAERKCYRILKNQIRTGELAAGTRLVESALSKQLEMSRTPIRKAVGMLAADGYATYEDYRGATVKDCIVTKESYLEIIEVMFLFVKEAIGKICDKQLSIDSLSWRLDVSEGREAYRKLGLEGFTYEQTFIYTILQAIPNSQYNLIVKELFLKLQEFSDQDVRSLIDRSLDRLIVNINQLFQALDTRSKQDAVAVLESMLNHQILNAFR</sequence>
<keyword evidence="2" id="KW-0238">DNA-binding</keyword>
<dbReference type="Pfam" id="PF00392">
    <property type="entry name" value="GntR"/>
    <property type="match status" value="1"/>
</dbReference>
<accession>A0A378MNW8</accession>
<feature type="domain" description="HTH gntR-type" evidence="4">
    <location>
        <begin position="7"/>
        <end position="74"/>
    </location>
</feature>
<dbReference type="EMBL" id="UGPG01000001">
    <property type="protein sequence ID" value="STY45425.1"/>
    <property type="molecule type" value="Genomic_DNA"/>
</dbReference>
<proteinExistence type="predicted"/>
<evidence type="ECO:0000256" key="2">
    <source>
        <dbReference type="ARBA" id="ARBA00023125"/>
    </source>
</evidence>
<evidence type="ECO:0000256" key="1">
    <source>
        <dbReference type="ARBA" id="ARBA00023015"/>
    </source>
</evidence>
<dbReference type="InterPro" id="IPR036388">
    <property type="entry name" value="WH-like_DNA-bd_sf"/>
</dbReference>
<dbReference type="PANTHER" id="PTHR43537:SF5">
    <property type="entry name" value="UXU OPERON TRANSCRIPTIONAL REGULATOR"/>
    <property type="match status" value="1"/>
</dbReference>
<dbReference type="CDD" id="cd07377">
    <property type="entry name" value="WHTH_GntR"/>
    <property type="match status" value="1"/>
</dbReference>
<dbReference type="GO" id="GO:0003677">
    <property type="term" value="F:DNA binding"/>
    <property type="evidence" value="ECO:0007669"/>
    <property type="project" value="UniProtKB-KW"/>
</dbReference>
<dbReference type="PANTHER" id="PTHR43537">
    <property type="entry name" value="TRANSCRIPTIONAL REGULATOR, GNTR FAMILY"/>
    <property type="match status" value="1"/>
</dbReference>
<evidence type="ECO:0000259" key="4">
    <source>
        <dbReference type="PROSITE" id="PS50949"/>
    </source>
</evidence>
<dbReference type="InterPro" id="IPR036390">
    <property type="entry name" value="WH_DNA-bd_sf"/>
</dbReference>
<name>A0A378MNW8_LISGR</name>
<dbReference type="SMART" id="SM00345">
    <property type="entry name" value="HTH_GNTR"/>
    <property type="match status" value="1"/>
</dbReference>
<dbReference type="Gene3D" id="1.10.10.10">
    <property type="entry name" value="Winged helix-like DNA-binding domain superfamily/Winged helix DNA-binding domain"/>
    <property type="match status" value="1"/>
</dbReference>
<gene>
    <name evidence="5" type="ORF">NCTC10815_02803</name>
</gene>
<protein>
    <submittedName>
        <fullName evidence="5">Transcriptional regulators</fullName>
    </submittedName>
</protein>
<dbReference type="AlphaFoldDB" id="A0A378MNW8"/>
<dbReference type="SUPFAM" id="SSF46785">
    <property type="entry name" value="Winged helix' DNA-binding domain"/>
    <property type="match status" value="1"/>
</dbReference>
<evidence type="ECO:0000313" key="5">
    <source>
        <dbReference type="EMBL" id="STY45425.1"/>
    </source>
</evidence>
<dbReference type="InterPro" id="IPR000524">
    <property type="entry name" value="Tscrpt_reg_HTH_GntR"/>
</dbReference>
<dbReference type="Proteomes" id="UP000254879">
    <property type="component" value="Unassembled WGS sequence"/>
</dbReference>
<reference evidence="5 6" key="1">
    <citation type="submission" date="2018-06" db="EMBL/GenBank/DDBJ databases">
        <authorList>
            <consortium name="Pathogen Informatics"/>
            <person name="Doyle S."/>
        </authorList>
    </citation>
    <scope>NUCLEOTIDE SEQUENCE [LARGE SCALE GENOMIC DNA]</scope>
    <source>
        <strain evidence="6">NCTC 10815</strain>
    </source>
</reference>
<evidence type="ECO:0000256" key="3">
    <source>
        <dbReference type="ARBA" id="ARBA00023163"/>
    </source>
</evidence>